<dbReference type="AlphaFoldDB" id="A0A0V0T4K2"/>
<evidence type="ECO:0000313" key="1">
    <source>
        <dbReference type="EMBL" id="KRX33896.1"/>
    </source>
</evidence>
<accession>A0A0V0T4K2</accession>
<gene>
    <name evidence="1" type="ORF">T05_1968</name>
</gene>
<organism evidence="1 2">
    <name type="scientific">Trichinella murrelli</name>
    <dbReference type="NCBI Taxonomy" id="144512"/>
    <lineage>
        <taxon>Eukaryota</taxon>
        <taxon>Metazoa</taxon>
        <taxon>Ecdysozoa</taxon>
        <taxon>Nematoda</taxon>
        <taxon>Enoplea</taxon>
        <taxon>Dorylaimia</taxon>
        <taxon>Trichinellida</taxon>
        <taxon>Trichinellidae</taxon>
        <taxon>Trichinella</taxon>
    </lineage>
</organism>
<keyword evidence="2" id="KW-1185">Reference proteome</keyword>
<dbReference type="EMBL" id="JYDJ01000680">
    <property type="protein sequence ID" value="KRX33896.1"/>
    <property type="molecule type" value="Genomic_DNA"/>
</dbReference>
<comment type="caution">
    <text evidence="1">The sequence shown here is derived from an EMBL/GenBank/DDBJ whole genome shotgun (WGS) entry which is preliminary data.</text>
</comment>
<dbReference type="Proteomes" id="UP000055048">
    <property type="component" value="Unassembled WGS sequence"/>
</dbReference>
<sequence>MEPPARHQLLQLDGQPPCLINAYPAARGSEARWRCACTITVLMAKKEEQVSLKHTIVNPLSLVPPEISTCVSVLFADLDLCMHLLNVRLQPYSLSGGKPPTGWHGWGVLLPAGRSTKFFRSELSR</sequence>
<protein>
    <submittedName>
        <fullName evidence="1">Uncharacterized protein</fullName>
    </submittedName>
</protein>
<proteinExistence type="predicted"/>
<evidence type="ECO:0000313" key="2">
    <source>
        <dbReference type="Proteomes" id="UP000055048"/>
    </source>
</evidence>
<name>A0A0V0T4K2_9BILA</name>
<reference evidence="1 2" key="1">
    <citation type="submission" date="2015-01" db="EMBL/GenBank/DDBJ databases">
        <title>Evolution of Trichinella species and genotypes.</title>
        <authorList>
            <person name="Korhonen P.K."/>
            <person name="Edoardo P."/>
            <person name="Giuseppe L.R."/>
            <person name="Gasser R.B."/>
        </authorList>
    </citation>
    <scope>NUCLEOTIDE SEQUENCE [LARGE SCALE GENOMIC DNA]</scope>
    <source>
        <strain evidence="1">ISS417</strain>
    </source>
</reference>